<dbReference type="GO" id="GO:0003676">
    <property type="term" value="F:nucleic acid binding"/>
    <property type="evidence" value="ECO:0007669"/>
    <property type="project" value="InterPro"/>
</dbReference>
<protein>
    <recommendedName>
        <fullName evidence="4">CCHC-type domain-containing protein</fullName>
    </recommendedName>
</protein>
<evidence type="ECO:0008006" key="4">
    <source>
        <dbReference type="Google" id="ProtNLM"/>
    </source>
</evidence>
<organism evidence="2 3">
    <name type="scientific">Penaeus vannamei</name>
    <name type="common">Whiteleg shrimp</name>
    <name type="synonym">Litopenaeus vannamei</name>
    <dbReference type="NCBI Taxonomy" id="6689"/>
    <lineage>
        <taxon>Eukaryota</taxon>
        <taxon>Metazoa</taxon>
        <taxon>Ecdysozoa</taxon>
        <taxon>Arthropoda</taxon>
        <taxon>Crustacea</taxon>
        <taxon>Multicrustacea</taxon>
        <taxon>Malacostraca</taxon>
        <taxon>Eumalacostraca</taxon>
        <taxon>Eucarida</taxon>
        <taxon>Decapoda</taxon>
        <taxon>Dendrobranchiata</taxon>
        <taxon>Penaeoidea</taxon>
        <taxon>Penaeidae</taxon>
        <taxon>Penaeus</taxon>
    </lineage>
</organism>
<comment type="caution">
    <text evidence="2">The sequence shown here is derived from an EMBL/GenBank/DDBJ whole genome shotgun (WGS) entry which is preliminary data.</text>
</comment>
<reference evidence="2 3" key="1">
    <citation type="submission" date="2018-04" db="EMBL/GenBank/DDBJ databases">
        <authorList>
            <person name="Zhang X."/>
            <person name="Yuan J."/>
            <person name="Li F."/>
            <person name="Xiang J."/>
        </authorList>
    </citation>
    <scope>NUCLEOTIDE SEQUENCE [LARGE SCALE GENOMIC DNA]</scope>
    <source>
        <tissue evidence="2">Muscle</tissue>
    </source>
</reference>
<dbReference type="SUPFAM" id="SSF57756">
    <property type="entry name" value="Retrovirus zinc finger-like domains"/>
    <property type="match status" value="1"/>
</dbReference>
<sequence>MGSPSASPDSPPSLSLSSLPPPCLNPLPLTATLPFLIPPPHHPIPTPSIVSIPPPHHPHPHPPDLHLQPNQPLTNDKILDVKPKLTPTPTPTLSSNPGHSRPRREEQGDTAPPSVATLPPAVGTQGYFRCLKEVPRCPSSGLRVRACAVRGAMDYSGPGSLADIEAAHAMSDEEDRCNDHWPPLESRSCHELAPDVAGPDHRPRTPAATKRTMEHDSDTKSTPSSPAAKTFKLVKLLLITVRQTTLYLALHLKLCPFAPRDKYVKLVFQENPSNDVKIRWLSEVTRQPAFCLDRELAEVKMSAVTSRFVYISRQREDMIDKDSIDRPRKFPTYLITRYPVGVEPSLAKELPGVYTVRRFHQNGTPINRLVVTWSLREPPPPAVNFTFLPCLPPCELRRMKDEQPWCFKCWGIGHISRYCSSSDKCAWCAAGHATRSCPYRTPPTPTAAVASTSTSDTSPPPVPDTSQWKCPRCHMPGVNVWHGCAKQSRIALPQYSTPPQNATPPPPTAPPYSPQADSAEVVALRKAVASLEVRCTALTARFDAIDSRIDNLVSQQATSASTLASLVESHQVVITSVTALTEKLDAFP</sequence>
<feature type="compositionally biased region" description="Basic and acidic residues" evidence="1">
    <location>
        <begin position="191"/>
        <end position="203"/>
    </location>
</feature>
<feature type="compositionally biased region" description="Low complexity" evidence="1">
    <location>
        <begin position="84"/>
        <end position="93"/>
    </location>
</feature>
<feature type="compositionally biased region" description="Pro residues" evidence="1">
    <location>
        <begin position="501"/>
        <end position="513"/>
    </location>
</feature>
<proteinExistence type="predicted"/>
<feature type="region of interest" description="Disordered" evidence="1">
    <location>
        <begin position="441"/>
        <end position="463"/>
    </location>
</feature>
<feature type="region of interest" description="Disordered" evidence="1">
    <location>
        <begin position="191"/>
        <end position="225"/>
    </location>
</feature>
<dbReference type="Proteomes" id="UP000283509">
    <property type="component" value="Unassembled WGS sequence"/>
</dbReference>
<dbReference type="AlphaFoldDB" id="A0A3R7PWE5"/>
<feature type="compositionally biased region" description="Pro residues" evidence="1">
    <location>
        <begin position="36"/>
        <end position="46"/>
    </location>
</feature>
<feature type="region of interest" description="Disordered" evidence="1">
    <location>
        <begin position="1"/>
        <end position="120"/>
    </location>
</feature>
<evidence type="ECO:0000256" key="1">
    <source>
        <dbReference type="SAM" id="MobiDB-lite"/>
    </source>
</evidence>
<name>A0A3R7PWE5_PENVA</name>
<dbReference type="Gene3D" id="4.10.60.10">
    <property type="entry name" value="Zinc finger, CCHC-type"/>
    <property type="match status" value="1"/>
</dbReference>
<reference evidence="2 3" key="2">
    <citation type="submission" date="2019-01" db="EMBL/GenBank/DDBJ databases">
        <title>The decoding of complex shrimp genome reveals the adaptation for benthos swimmer, frequently molting mechanism and breeding impact on genome.</title>
        <authorList>
            <person name="Sun Y."/>
            <person name="Gao Y."/>
            <person name="Yu Y."/>
        </authorList>
    </citation>
    <scope>NUCLEOTIDE SEQUENCE [LARGE SCALE GENOMIC DNA]</scope>
    <source>
        <tissue evidence="2">Muscle</tissue>
    </source>
</reference>
<dbReference type="EMBL" id="QCYY01000491">
    <property type="protein sequence ID" value="ROT84829.1"/>
    <property type="molecule type" value="Genomic_DNA"/>
</dbReference>
<feature type="compositionally biased region" description="Low complexity" evidence="1">
    <location>
        <begin position="26"/>
        <end position="35"/>
    </location>
</feature>
<keyword evidence="3" id="KW-1185">Reference proteome</keyword>
<feature type="region of interest" description="Disordered" evidence="1">
    <location>
        <begin position="494"/>
        <end position="515"/>
    </location>
</feature>
<accession>A0A3R7PWE5</accession>
<evidence type="ECO:0000313" key="2">
    <source>
        <dbReference type="EMBL" id="ROT84829.1"/>
    </source>
</evidence>
<feature type="compositionally biased region" description="Low complexity" evidence="1">
    <location>
        <begin position="1"/>
        <end position="18"/>
    </location>
</feature>
<feature type="compositionally biased region" description="Low complexity" evidence="1">
    <location>
        <begin position="446"/>
        <end position="457"/>
    </location>
</feature>
<evidence type="ECO:0000313" key="3">
    <source>
        <dbReference type="Proteomes" id="UP000283509"/>
    </source>
</evidence>
<dbReference type="GO" id="GO:0008270">
    <property type="term" value="F:zinc ion binding"/>
    <property type="evidence" value="ECO:0007669"/>
    <property type="project" value="InterPro"/>
</dbReference>
<gene>
    <name evidence="2" type="ORF">C7M84_021980</name>
</gene>
<dbReference type="InterPro" id="IPR036875">
    <property type="entry name" value="Znf_CCHC_sf"/>
</dbReference>